<dbReference type="GO" id="GO:0010438">
    <property type="term" value="P:cellular response to sulfur starvation"/>
    <property type="evidence" value="ECO:0007669"/>
    <property type="project" value="TreeGrafter"/>
</dbReference>
<feature type="transmembrane region" description="Helical" evidence="7">
    <location>
        <begin position="12"/>
        <end position="29"/>
    </location>
</feature>
<dbReference type="InterPro" id="IPR035906">
    <property type="entry name" value="MetI-like_sf"/>
</dbReference>
<dbReference type="RefSeq" id="WP_091529129.1">
    <property type="nucleotide sequence ID" value="NZ_FOLT01000003.1"/>
</dbReference>
<feature type="transmembrane region" description="Helical" evidence="7">
    <location>
        <begin position="230"/>
        <end position="250"/>
    </location>
</feature>
<evidence type="ECO:0000256" key="2">
    <source>
        <dbReference type="ARBA" id="ARBA00022448"/>
    </source>
</evidence>
<dbReference type="CDD" id="cd06261">
    <property type="entry name" value="TM_PBP2"/>
    <property type="match status" value="1"/>
</dbReference>
<feature type="transmembrane region" description="Helical" evidence="7">
    <location>
        <begin position="71"/>
        <end position="96"/>
    </location>
</feature>
<keyword evidence="3" id="KW-1003">Cell membrane</keyword>
<keyword evidence="10" id="KW-1185">Reference proteome</keyword>
<keyword evidence="4 7" id="KW-0812">Transmembrane</keyword>
<dbReference type="EMBL" id="FOLT01000003">
    <property type="protein sequence ID" value="SFC16033.1"/>
    <property type="molecule type" value="Genomic_DNA"/>
</dbReference>
<evidence type="ECO:0000256" key="4">
    <source>
        <dbReference type="ARBA" id="ARBA00022692"/>
    </source>
</evidence>
<dbReference type="STRING" id="753702.SAMN04488102_103258"/>
<evidence type="ECO:0000256" key="5">
    <source>
        <dbReference type="ARBA" id="ARBA00022989"/>
    </source>
</evidence>
<dbReference type="Pfam" id="PF00528">
    <property type="entry name" value="BPD_transp_1"/>
    <property type="match status" value="1"/>
</dbReference>
<feature type="domain" description="ABC transmembrane type-1" evidence="8">
    <location>
        <begin position="67"/>
        <end position="247"/>
    </location>
</feature>
<keyword evidence="5 7" id="KW-1133">Transmembrane helix</keyword>
<evidence type="ECO:0000313" key="10">
    <source>
        <dbReference type="Proteomes" id="UP000199612"/>
    </source>
</evidence>
<comment type="subcellular location">
    <subcellularLocation>
        <location evidence="1 7">Cell membrane</location>
        <topology evidence="1 7">Multi-pass membrane protein</topology>
    </subcellularLocation>
</comment>
<dbReference type="GO" id="GO:0005886">
    <property type="term" value="C:plasma membrane"/>
    <property type="evidence" value="ECO:0007669"/>
    <property type="project" value="UniProtKB-SubCell"/>
</dbReference>
<dbReference type="OrthoDB" id="9804353at2"/>
<evidence type="ECO:0000256" key="7">
    <source>
        <dbReference type="RuleBase" id="RU363032"/>
    </source>
</evidence>
<dbReference type="SUPFAM" id="SSF161098">
    <property type="entry name" value="MetI-like"/>
    <property type="match status" value="1"/>
</dbReference>
<dbReference type="GO" id="GO:0042918">
    <property type="term" value="P:alkanesulfonate transmembrane transport"/>
    <property type="evidence" value="ECO:0007669"/>
    <property type="project" value="UniProtKB-ARBA"/>
</dbReference>
<feature type="transmembrane region" description="Helical" evidence="7">
    <location>
        <begin position="108"/>
        <end position="127"/>
    </location>
</feature>
<proteinExistence type="inferred from homology"/>
<dbReference type="Proteomes" id="UP000199612">
    <property type="component" value="Unassembled WGS sequence"/>
</dbReference>
<dbReference type="InterPro" id="IPR000515">
    <property type="entry name" value="MetI-like"/>
</dbReference>
<evidence type="ECO:0000256" key="3">
    <source>
        <dbReference type="ARBA" id="ARBA00022475"/>
    </source>
</evidence>
<name>A0A1I1H3L1_9LACT</name>
<keyword evidence="2 7" id="KW-0813">Transport</keyword>
<protein>
    <submittedName>
        <fullName evidence="9">Taurine transport system permease protein</fullName>
    </submittedName>
</protein>
<evidence type="ECO:0000256" key="1">
    <source>
        <dbReference type="ARBA" id="ARBA00004651"/>
    </source>
</evidence>
<dbReference type="PANTHER" id="PTHR30151">
    <property type="entry name" value="ALKANE SULFONATE ABC TRANSPORTER-RELATED, MEMBRANE SUBUNIT"/>
    <property type="match status" value="1"/>
</dbReference>
<feature type="transmembrane region" description="Helical" evidence="7">
    <location>
        <begin position="196"/>
        <end position="218"/>
    </location>
</feature>
<reference evidence="10" key="1">
    <citation type="submission" date="2016-10" db="EMBL/GenBank/DDBJ databases">
        <authorList>
            <person name="Varghese N."/>
            <person name="Submissions S."/>
        </authorList>
    </citation>
    <scope>NUCLEOTIDE SEQUENCE [LARGE SCALE GENOMIC DNA]</scope>
    <source>
        <strain evidence="10">DSM 23664</strain>
    </source>
</reference>
<keyword evidence="6 7" id="KW-0472">Membrane</keyword>
<dbReference type="AlphaFoldDB" id="A0A1I1H3L1"/>
<sequence>MKRQKMDTHLERALTLGTWVVILLVWVAATRSEGLSSHILPSPQQVWRALVQIMQEGYNQISLWQHLGDSFIRLFGSLFLAIITAIPLGLLSGFFPKFRAIIDSLVQFYRPIPPLAYYALLILWMGIEDGSKITLLYLAAFAPVYIACVAAVSSINRDYVLSAQSLGASQKDVFMKIILPAAMPDIFTGVRTASGFAYTTLVAAEMTAATSGIGWMVIDASRYLKSDVMFVGIILMGITGLLMDGLFILLERKFIFWKGNE</sequence>
<comment type="similarity">
    <text evidence="7">Belongs to the binding-protein-dependent transport system permease family.</text>
</comment>
<dbReference type="PANTHER" id="PTHR30151:SF25">
    <property type="entry name" value="TAURINE TRANSPORT SYSTEM PERMEASE PROTEIN TAUC"/>
    <property type="match status" value="1"/>
</dbReference>
<gene>
    <name evidence="9" type="ORF">SAMN04488102_103258</name>
</gene>
<dbReference type="Gene3D" id="1.10.3720.10">
    <property type="entry name" value="MetI-like"/>
    <property type="match status" value="1"/>
</dbReference>
<feature type="transmembrane region" description="Helical" evidence="7">
    <location>
        <begin position="133"/>
        <end position="152"/>
    </location>
</feature>
<evidence type="ECO:0000313" key="9">
    <source>
        <dbReference type="EMBL" id="SFC16033.1"/>
    </source>
</evidence>
<evidence type="ECO:0000259" key="8">
    <source>
        <dbReference type="PROSITE" id="PS50928"/>
    </source>
</evidence>
<evidence type="ECO:0000256" key="6">
    <source>
        <dbReference type="ARBA" id="ARBA00023136"/>
    </source>
</evidence>
<organism evidence="9 10">
    <name type="scientific">Alkalibacterium subtropicum</name>
    <dbReference type="NCBI Taxonomy" id="753702"/>
    <lineage>
        <taxon>Bacteria</taxon>
        <taxon>Bacillati</taxon>
        <taxon>Bacillota</taxon>
        <taxon>Bacilli</taxon>
        <taxon>Lactobacillales</taxon>
        <taxon>Carnobacteriaceae</taxon>
        <taxon>Alkalibacterium</taxon>
    </lineage>
</organism>
<accession>A0A1I1H3L1</accession>
<dbReference type="PROSITE" id="PS50928">
    <property type="entry name" value="ABC_TM1"/>
    <property type="match status" value="1"/>
</dbReference>
<dbReference type="FunFam" id="1.10.3720.10:FF:000003">
    <property type="entry name" value="Aliphatic sulfonate ABC transporter permease"/>
    <property type="match status" value="1"/>
</dbReference>